<comment type="caution">
    <text evidence="2">The sequence shown here is derived from an EMBL/GenBank/DDBJ whole genome shotgun (WGS) entry which is preliminary data.</text>
</comment>
<dbReference type="EMBL" id="JAVDYB010000001">
    <property type="protein sequence ID" value="MDR7274421.1"/>
    <property type="molecule type" value="Genomic_DNA"/>
</dbReference>
<dbReference type="RefSeq" id="WP_310364115.1">
    <property type="nucleotide sequence ID" value="NZ_JAVDYB010000001.1"/>
</dbReference>
<dbReference type="AlphaFoldDB" id="A0AAE4C7D4"/>
<evidence type="ECO:0000313" key="3">
    <source>
        <dbReference type="Proteomes" id="UP001183643"/>
    </source>
</evidence>
<reference evidence="2" key="1">
    <citation type="submission" date="2023-07" db="EMBL/GenBank/DDBJ databases">
        <title>Sequencing the genomes of 1000 actinobacteria strains.</title>
        <authorList>
            <person name="Klenk H.-P."/>
        </authorList>
    </citation>
    <scope>NUCLEOTIDE SEQUENCE</scope>
    <source>
        <strain evidence="2">DSM 44707</strain>
    </source>
</reference>
<organism evidence="2 3">
    <name type="scientific">Catenuloplanes atrovinosus</name>
    <dbReference type="NCBI Taxonomy" id="137266"/>
    <lineage>
        <taxon>Bacteria</taxon>
        <taxon>Bacillati</taxon>
        <taxon>Actinomycetota</taxon>
        <taxon>Actinomycetes</taxon>
        <taxon>Micromonosporales</taxon>
        <taxon>Micromonosporaceae</taxon>
        <taxon>Catenuloplanes</taxon>
    </lineage>
</organism>
<evidence type="ECO:0000256" key="1">
    <source>
        <dbReference type="SAM" id="MobiDB-lite"/>
    </source>
</evidence>
<feature type="compositionally biased region" description="Low complexity" evidence="1">
    <location>
        <begin position="345"/>
        <end position="360"/>
    </location>
</feature>
<feature type="region of interest" description="Disordered" evidence="1">
    <location>
        <begin position="330"/>
        <end position="360"/>
    </location>
</feature>
<proteinExistence type="predicted"/>
<name>A0AAE4C7D4_9ACTN</name>
<protein>
    <submittedName>
        <fullName evidence="2">Uncharacterized protein</fullName>
    </submittedName>
</protein>
<accession>A0AAE4C7D4</accession>
<sequence length="608" mass="65673">MPPTDLTTPIAAENLALFGPGTPGKAARLNYDVPLPGVYSWDRISEIEMPAEWFTASAAEAGTSLVEMGVVKGSEGRLTAVDRGLLAKYFRAMMPPAARPSLRLVAEVGGEVAPQVQKPPGRTAVTATGDLRGMQERALTLNVPVDVDIERIRVDSYIGKLADKEAALDAAQKRTIVLPAPGIGASVRPIEADPLAPATPRFALVETWELRSFLGDYGLGRTLQTFSLLPGERTTVTTQTWRTDSATREDATSIFDSSDSSAQTRFTSALSNETGAAFQDQGGWAMSVSTSAAAGFNVGVVHGKFDLQTGFAANHQEASQRWSNQVATATAEHAAQVNNSRRQSVESVAAESSAAGSSTTTVREIANTNLRRVLNFVFRELNQTYETYVVLRDIKVAFFNGRPGSAEIVPLADLGRLLRRQLRDDAQLRDRVARWILSACAQRIDYATETKTTLQVGTNPTGVEYDWNPATVDAQGELVFPGDVLQSTVRWRFMPGVRSKAPHAVDGVIMSRTSIVLRTDNLVVEALLGQADALDPYASALQAIDLADRQSQIKARDVETRRTVDALELVAAQAATERIAAWQKLFPDEPEIQVVPVASVETNGKVDP</sequence>
<evidence type="ECO:0000313" key="2">
    <source>
        <dbReference type="EMBL" id="MDR7274421.1"/>
    </source>
</evidence>
<gene>
    <name evidence="2" type="ORF">J2S41_001199</name>
</gene>
<keyword evidence="3" id="KW-1185">Reference proteome</keyword>
<dbReference type="Proteomes" id="UP001183643">
    <property type="component" value="Unassembled WGS sequence"/>
</dbReference>